<protein>
    <submittedName>
        <fullName evidence="3">CPBP family intramembrane metalloprotease</fullName>
    </submittedName>
</protein>
<evidence type="ECO:0000256" key="1">
    <source>
        <dbReference type="SAM" id="Phobius"/>
    </source>
</evidence>
<keyword evidence="1" id="KW-0472">Membrane</keyword>
<keyword evidence="3" id="KW-0482">Metalloprotease</keyword>
<dbReference type="Pfam" id="PF02517">
    <property type="entry name" value="Rce1-like"/>
    <property type="match status" value="1"/>
</dbReference>
<dbReference type="PANTHER" id="PTHR36435:SF1">
    <property type="entry name" value="CAAX AMINO TERMINAL PROTEASE FAMILY PROTEIN"/>
    <property type="match status" value="1"/>
</dbReference>
<keyword evidence="3" id="KW-0645">Protease</keyword>
<feature type="transmembrane region" description="Helical" evidence="1">
    <location>
        <begin position="114"/>
        <end position="133"/>
    </location>
</feature>
<dbReference type="AlphaFoldDB" id="A0A7D3XP80"/>
<dbReference type="InterPro" id="IPR003675">
    <property type="entry name" value="Rce1/LyrA-like_dom"/>
</dbReference>
<name>A0A7D3XP80_9BACL</name>
<dbReference type="RefSeq" id="WP_173220661.1">
    <property type="nucleotide sequence ID" value="NZ_CP048104.1"/>
</dbReference>
<dbReference type="GO" id="GO:0080120">
    <property type="term" value="P:CAAX-box protein maturation"/>
    <property type="evidence" value="ECO:0007669"/>
    <property type="project" value="UniProtKB-ARBA"/>
</dbReference>
<feature type="transmembrane region" description="Helical" evidence="1">
    <location>
        <begin position="90"/>
        <end position="108"/>
    </location>
</feature>
<dbReference type="PANTHER" id="PTHR36435">
    <property type="entry name" value="SLR1288 PROTEIN"/>
    <property type="match status" value="1"/>
</dbReference>
<dbReference type="InterPro" id="IPR052710">
    <property type="entry name" value="CAAX_protease"/>
</dbReference>
<evidence type="ECO:0000313" key="4">
    <source>
        <dbReference type="Proteomes" id="UP000503088"/>
    </source>
</evidence>
<proteinExistence type="predicted"/>
<dbReference type="GO" id="GO:0008237">
    <property type="term" value="F:metallopeptidase activity"/>
    <property type="evidence" value="ECO:0007669"/>
    <property type="project" value="UniProtKB-KW"/>
</dbReference>
<keyword evidence="3" id="KW-0378">Hydrolase</keyword>
<dbReference type="GO" id="GO:0006508">
    <property type="term" value="P:proteolysis"/>
    <property type="evidence" value="ECO:0007669"/>
    <property type="project" value="UniProtKB-KW"/>
</dbReference>
<keyword evidence="1" id="KW-1133">Transmembrane helix</keyword>
<gene>
    <name evidence="3" type="ORF">GXN76_03820</name>
</gene>
<dbReference type="KEGG" id="kpul:GXN76_03820"/>
<feature type="domain" description="CAAX prenyl protease 2/Lysostaphin resistance protein A-like" evidence="2">
    <location>
        <begin position="208"/>
        <end position="293"/>
    </location>
</feature>
<dbReference type="EMBL" id="CP048104">
    <property type="protein sequence ID" value="QKG83687.1"/>
    <property type="molecule type" value="Genomic_DNA"/>
</dbReference>
<evidence type="ECO:0000313" key="3">
    <source>
        <dbReference type="EMBL" id="QKG83687.1"/>
    </source>
</evidence>
<feature type="transmembrane region" description="Helical" evidence="1">
    <location>
        <begin position="153"/>
        <end position="171"/>
    </location>
</feature>
<dbReference type="Proteomes" id="UP000503088">
    <property type="component" value="Chromosome"/>
</dbReference>
<feature type="transmembrane region" description="Helical" evidence="1">
    <location>
        <begin position="232"/>
        <end position="253"/>
    </location>
</feature>
<feature type="transmembrane region" description="Helical" evidence="1">
    <location>
        <begin position="202"/>
        <end position="220"/>
    </location>
</feature>
<keyword evidence="4" id="KW-1185">Reference proteome</keyword>
<organism evidence="3 4">
    <name type="scientific">Kroppenstedtia pulmonis</name>
    <dbReference type="NCBI Taxonomy" id="1380685"/>
    <lineage>
        <taxon>Bacteria</taxon>
        <taxon>Bacillati</taxon>
        <taxon>Bacillota</taxon>
        <taxon>Bacilli</taxon>
        <taxon>Bacillales</taxon>
        <taxon>Thermoactinomycetaceae</taxon>
        <taxon>Kroppenstedtia</taxon>
    </lineage>
</organism>
<feature type="transmembrane region" description="Helical" evidence="1">
    <location>
        <begin position="259"/>
        <end position="277"/>
    </location>
</feature>
<dbReference type="GO" id="GO:0004175">
    <property type="term" value="F:endopeptidase activity"/>
    <property type="evidence" value="ECO:0007669"/>
    <property type="project" value="UniProtKB-ARBA"/>
</dbReference>
<accession>A0A7D3XP80</accession>
<keyword evidence="1" id="KW-0812">Transmembrane</keyword>
<evidence type="ECO:0000259" key="2">
    <source>
        <dbReference type="Pfam" id="PF02517"/>
    </source>
</evidence>
<feature type="transmembrane region" description="Helical" evidence="1">
    <location>
        <begin position="44"/>
        <end position="69"/>
    </location>
</feature>
<sequence length="304" mass="34502">MAAAWVLGPSFLIGFMAMGFAMIQPVQTATGKWRFEEVNEPHLVFLLFFVLYGLLLFVCGTVFFFGGLFSRFQYERSLKPSVIRFTDVSYFLSWVLLTTLFFMPFYSPTGESTGITWVDLIPWLAIVGFCLWLHRGRLPVLGFQRPRSWIGMWILVPVLFVLIFFLLDPFITQPVADLFSLDLHSSREEDLTHSLKDAFQHGWWPVGLEFFAVGLLGPIAEEILFRGYLQKWLVGRIGAWAGILVTALLFSLYHVDVASAAPIFVMGILLSGLTLYFRSLWPAILLHVINNTVATGIDLLEIMS</sequence>
<reference evidence="3 4" key="1">
    <citation type="submission" date="2020-01" db="EMBL/GenBank/DDBJ databases">
        <authorList>
            <person name="Gulvik C.A."/>
            <person name="Batra D.G."/>
        </authorList>
    </citation>
    <scope>NUCLEOTIDE SEQUENCE [LARGE SCALE GENOMIC DNA]</scope>
    <source>
        <strain evidence="3 4">W9323</strain>
    </source>
</reference>